<protein>
    <submittedName>
        <fullName evidence="1">Uncharacterized protein</fullName>
    </submittedName>
</protein>
<evidence type="ECO:0000313" key="1">
    <source>
        <dbReference type="EMBL" id="CCD54003.1"/>
    </source>
</evidence>
<sequence length="60" mass="6743">MAPVMAIQFDKRPKAEIWCCMRHFRVSCLNFYGPKTGAVGSERCCAQPRVPDSGKMADYS</sequence>
<dbReference type="EMBL" id="FQ790349">
    <property type="protein sequence ID" value="CCD54003.1"/>
    <property type="molecule type" value="Genomic_DNA"/>
</dbReference>
<dbReference type="Proteomes" id="UP000008177">
    <property type="component" value="Unplaced contigs"/>
</dbReference>
<dbReference type="InParanoid" id="G2YQV5"/>
<gene>
    <name evidence="1" type="ORF">BofuT4_uP131830.1</name>
</gene>
<name>G2YQV5_BOTF4</name>
<evidence type="ECO:0000313" key="2">
    <source>
        <dbReference type="Proteomes" id="UP000008177"/>
    </source>
</evidence>
<dbReference type="AlphaFoldDB" id="G2YQV5"/>
<organism evidence="1 2">
    <name type="scientific">Botryotinia fuckeliana (strain T4)</name>
    <name type="common">Noble rot fungus</name>
    <name type="synonym">Botrytis cinerea</name>
    <dbReference type="NCBI Taxonomy" id="999810"/>
    <lineage>
        <taxon>Eukaryota</taxon>
        <taxon>Fungi</taxon>
        <taxon>Dikarya</taxon>
        <taxon>Ascomycota</taxon>
        <taxon>Pezizomycotina</taxon>
        <taxon>Leotiomycetes</taxon>
        <taxon>Helotiales</taxon>
        <taxon>Sclerotiniaceae</taxon>
        <taxon>Botrytis</taxon>
    </lineage>
</organism>
<dbReference type="HOGENOM" id="CLU_2941480_0_0_1"/>
<reference evidence="2" key="1">
    <citation type="journal article" date="2011" name="PLoS Genet.">
        <title>Genomic analysis of the necrotrophic fungal pathogens Sclerotinia sclerotiorum and Botrytis cinerea.</title>
        <authorList>
            <person name="Amselem J."/>
            <person name="Cuomo C.A."/>
            <person name="van Kan J.A."/>
            <person name="Viaud M."/>
            <person name="Benito E.P."/>
            <person name="Couloux A."/>
            <person name="Coutinho P.M."/>
            <person name="de Vries R.P."/>
            <person name="Dyer P.S."/>
            <person name="Fillinger S."/>
            <person name="Fournier E."/>
            <person name="Gout L."/>
            <person name="Hahn M."/>
            <person name="Kohn L."/>
            <person name="Lapalu N."/>
            <person name="Plummer K.M."/>
            <person name="Pradier J.M."/>
            <person name="Quevillon E."/>
            <person name="Sharon A."/>
            <person name="Simon A."/>
            <person name="ten Have A."/>
            <person name="Tudzynski B."/>
            <person name="Tudzynski P."/>
            <person name="Wincker P."/>
            <person name="Andrew M."/>
            <person name="Anthouard V."/>
            <person name="Beever R.E."/>
            <person name="Beffa R."/>
            <person name="Benoit I."/>
            <person name="Bouzid O."/>
            <person name="Brault B."/>
            <person name="Chen Z."/>
            <person name="Choquer M."/>
            <person name="Collemare J."/>
            <person name="Cotton P."/>
            <person name="Danchin E.G."/>
            <person name="Da Silva C."/>
            <person name="Gautier A."/>
            <person name="Giraud C."/>
            <person name="Giraud T."/>
            <person name="Gonzalez C."/>
            <person name="Grossetete S."/>
            <person name="Guldener U."/>
            <person name="Henrissat B."/>
            <person name="Howlett B.J."/>
            <person name="Kodira C."/>
            <person name="Kretschmer M."/>
            <person name="Lappartient A."/>
            <person name="Leroch M."/>
            <person name="Levis C."/>
            <person name="Mauceli E."/>
            <person name="Neuveglise C."/>
            <person name="Oeser B."/>
            <person name="Pearson M."/>
            <person name="Poulain J."/>
            <person name="Poussereau N."/>
            <person name="Quesneville H."/>
            <person name="Rascle C."/>
            <person name="Schumacher J."/>
            <person name="Segurens B."/>
            <person name="Sexton A."/>
            <person name="Silva E."/>
            <person name="Sirven C."/>
            <person name="Soanes D.M."/>
            <person name="Talbot N.J."/>
            <person name="Templeton M."/>
            <person name="Yandava C."/>
            <person name="Yarden O."/>
            <person name="Zeng Q."/>
            <person name="Rollins J.A."/>
            <person name="Lebrun M.H."/>
            <person name="Dickman M."/>
        </authorList>
    </citation>
    <scope>NUCLEOTIDE SEQUENCE [LARGE SCALE GENOMIC DNA]</scope>
    <source>
        <strain evidence="2">T4</strain>
    </source>
</reference>
<proteinExistence type="predicted"/>
<accession>G2YQV5</accession>